<dbReference type="OrthoDB" id="517402at2"/>
<dbReference type="Pfam" id="PF02604">
    <property type="entry name" value="PhdYeFM_antitox"/>
    <property type="match status" value="1"/>
</dbReference>
<evidence type="ECO:0000256" key="2">
    <source>
        <dbReference type="RuleBase" id="RU362080"/>
    </source>
</evidence>
<dbReference type="EMBL" id="CP014796">
    <property type="protein sequence ID" value="APX24435.1"/>
    <property type="molecule type" value="Genomic_DNA"/>
</dbReference>
<dbReference type="Gene3D" id="3.40.1620.10">
    <property type="entry name" value="YefM-like domain"/>
    <property type="match status" value="1"/>
</dbReference>
<keyword evidence="4" id="KW-1185">Reference proteome</keyword>
<evidence type="ECO:0000313" key="4">
    <source>
        <dbReference type="Proteomes" id="UP000186559"/>
    </source>
</evidence>
<dbReference type="AlphaFoldDB" id="A0A1U7D8P5"/>
<dbReference type="Proteomes" id="UP000186559">
    <property type="component" value="Chromosome"/>
</dbReference>
<organism evidence="3 4">
    <name type="scientific">Salipiger profundus</name>
    <dbReference type="NCBI Taxonomy" id="1229727"/>
    <lineage>
        <taxon>Bacteria</taxon>
        <taxon>Pseudomonadati</taxon>
        <taxon>Pseudomonadota</taxon>
        <taxon>Alphaproteobacteria</taxon>
        <taxon>Rhodobacterales</taxon>
        <taxon>Roseobacteraceae</taxon>
        <taxon>Salipiger</taxon>
    </lineage>
</organism>
<evidence type="ECO:0000256" key="1">
    <source>
        <dbReference type="ARBA" id="ARBA00009981"/>
    </source>
</evidence>
<evidence type="ECO:0000313" key="3">
    <source>
        <dbReference type="EMBL" id="APX24435.1"/>
    </source>
</evidence>
<accession>A0A1U7D8P5</accession>
<proteinExistence type="inferred from homology"/>
<name>A0A1U7D8P5_9RHOB</name>
<protein>
    <recommendedName>
        <fullName evidence="2">Antitoxin</fullName>
    </recommendedName>
</protein>
<dbReference type="KEGG" id="tpro:Ga0080559_TMP3639"/>
<sequence>MLSLQDAKNRFSAVVEAALAGRPQKVSRRGKPAVVVLAAEEYERLVKAAQTQRGSFQEHLMALPADDVPRAAARPRDVEF</sequence>
<dbReference type="SUPFAM" id="SSF143120">
    <property type="entry name" value="YefM-like"/>
    <property type="match status" value="1"/>
</dbReference>
<gene>
    <name evidence="3" type="ORF">Ga0080559_TMP3639</name>
</gene>
<dbReference type="InterPro" id="IPR036165">
    <property type="entry name" value="YefM-like_sf"/>
</dbReference>
<dbReference type="NCBIfam" id="TIGR01552">
    <property type="entry name" value="phd_fam"/>
    <property type="match status" value="1"/>
</dbReference>
<comment type="function">
    <text evidence="2">Antitoxin component of a type II toxin-antitoxin (TA) system.</text>
</comment>
<comment type="similarity">
    <text evidence="1 2">Belongs to the phD/YefM antitoxin family.</text>
</comment>
<dbReference type="STRING" id="1229727.Ga0080559_TMP3639"/>
<dbReference type="RefSeq" id="WP_076624291.1">
    <property type="nucleotide sequence ID" value="NZ_BMEW01000008.1"/>
</dbReference>
<reference evidence="3 4" key="1">
    <citation type="submission" date="2016-03" db="EMBL/GenBank/DDBJ databases">
        <title>Deep-sea bacteria in the southern Pacific.</title>
        <authorList>
            <person name="Tang K."/>
        </authorList>
    </citation>
    <scope>NUCLEOTIDE SEQUENCE [LARGE SCALE GENOMIC DNA]</scope>
    <source>
        <strain evidence="3 4">JLT2016</strain>
    </source>
</reference>
<dbReference type="InterPro" id="IPR006442">
    <property type="entry name" value="Antitoxin_Phd/YefM"/>
</dbReference>